<dbReference type="GO" id="GO:0032259">
    <property type="term" value="P:methylation"/>
    <property type="evidence" value="ECO:0007669"/>
    <property type="project" value="UniProtKB-KW"/>
</dbReference>
<dbReference type="Pfam" id="PF13649">
    <property type="entry name" value="Methyltransf_25"/>
    <property type="match status" value="1"/>
</dbReference>
<accession>A0A5N8WRN8</accession>
<sequence length="252" mass="27571">MTELDTELDEDGYFGEEIAATYDESSADMFRPEAVEPAVDLLAGLAGDGQALELGIGTGRIALPLSRRGVPVHGIDMSRAMVSRLRAKPGGDAIDVAIGDFATTRVPGTFAVAYLVFNTIMNLTTQDAQVDCFRNAAAHLRPGGCFVIEVMVPDLRRLPPGQNAVPFTVSSTRLGFDTYDTATQAMSSHHVRIADGHASYSSAPFRYAWPAELDLMARLAGLKLRDRWEGWQREPFTSESRRHVSVWERPAE</sequence>
<evidence type="ECO:0000259" key="1">
    <source>
        <dbReference type="Pfam" id="PF13649"/>
    </source>
</evidence>
<dbReference type="SUPFAM" id="SSF53335">
    <property type="entry name" value="S-adenosyl-L-methionine-dependent methyltransferases"/>
    <property type="match status" value="1"/>
</dbReference>
<dbReference type="CDD" id="cd02440">
    <property type="entry name" value="AdoMet_MTases"/>
    <property type="match status" value="1"/>
</dbReference>
<dbReference type="GO" id="GO:0008168">
    <property type="term" value="F:methyltransferase activity"/>
    <property type="evidence" value="ECO:0007669"/>
    <property type="project" value="UniProtKB-KW"/>
</dbReference>
<comment type="caution">
    <text evidence="2">The sequence shown here is derived from an EMBL/GenBank/DDBJ whole genome shotgun (WGS) entry which is preliminary data.</text>
</comment>
<keyword evidence="2" id="KW-0489">Methyltransferase</keyword>
<dbReference type="Proteomes" id="UP000373149">
    <property type="component" value="Unassembled WGS sequence"/>
</dbReference>
<reference evidence="2 3" key="1">
    <citation type="submission" date="2019-09" db="EMBL/GenBank/DDBJ databases">
        <authorList>
            <person name="Duangmal K."/>
            <person name="Teo W.F.A."/>
            <person name="Lipun K."/>
        </authorList>
    </citation>
    <scope>NUCLEOTIDE SEQUENCE [LARGE SCALE GENOMIC DNA]</scope>
    <source>
        <strain evidence="2 3">K1PN6</strain>
    </source>
</reference>
<feature type="domain" description="Methyltransferase" evidence="1">
    <location>
        <begin position="52"/>
        <end position="144"/>
    </location>
</feature>
<name>A0A5N8WRN8_9ACTN</name>
<dbReference type="InterPro" id="IPR029063">
    <property type="entry name" value="SAM-dependent_MTases_sf"/>
</dbReference>
<gene>
    <name evidence="2" type="ORF">FPZ41_11905</name>
</gene>
<keyword evidence="2" id="KW-0808">Transferase</keyword>
<keyword evidence="3" id="KW-1185">Reference proteome</keyword>
<evidence type="ECO:0000313" key="3">
    <source>
        <dbReference type="Proteomes" id="UP000373149"/>
    </source>
</evidence>
<dbReference type="Gene3D" id="3.40.50.150">
    <property type="entry name" value="Vaccinia Virus protein VP39"/>
    <property type="match status" value="1"/>
</dbReference>
<proteinExistence type="predicted"/>
<dbReference type="AlphaFoldDB" id="A0A5N8WRN8"/>
<protein>
    <submittedName>
        <fullName evidence="2">Class I SAM-dependent methyltransferase</fullName>
    </submittedName>
</protein>
<dbReference type="InterPro" id="IPR041698">
    <property type="entry name" value="Methyltransf_25"/>
</dbReference>
<evidence type="ECO:0000313" key="2">
    <source>
        <dbReference type="EMBL" id="MPY49244.1"/>
    </source>
</evidence>
<dbReference type="EMBL" id="VMNX01000032">
    <property type="protein sequence ID" value="MPY49244.1"/>
    <property type="molecule type" value="Genomic_DNA"/>
</dbReference>
<organism evidence="2 3">
    <name type="scientific">Streptomyces acidicola</name>
    <dbReference type="NCBI Taxonomy" id="2596892"/>
    <lineage>
        <taxon>Bacteria</taxon>
        <taxon>Bacillati</taxon>
        <taxon>Actinomycetota</taxon>
        <taxon>Actinomycetes</taxon>
        <taxon>Kitasatosporales</taxon>
        <taxon>Streptomycetaceae</taxon>
        <taxon>Streptomyces</taxon>
    </lineage>
</organism>
<dbReference type="RefSeq" id="WP_152861849.1">
    <property type="nucleotide sequence ID" value="NZ_VMNX01000032.1"/>
</dbReference>